<evidence type="ECO:0008006" key="3">
    <source>
        <dbReference type="Google" id="ProtNLM"/>
    </source>
</evidence>
<accession>A0A1I3GIE8</accession>
<keyword evidence="2" id="KW-1185">Reference proteome</keyword>
<protein>
    <recommendedName>
        <fullName evidence="3">Sugar phosphate isomerase/epimerase</fullName>
    </recommendedName>
</protein>
<dbReference type="RefSeq" id="WP_093373240.1">
    <property type="nucleotide sequence ID" value="NZ_FOQA01000009.1"/>
</dbReference>
<proteinExistence type="predicted"/>
<evidence type="ECO:0000313" key="2">
    <source>
        <dbReference type="Proteomes" id="UP000199287"/>
    </source>
</evidence>
<gene>
    <name evidence="1" type="ORF">SAMN05192551_10955</name>
</gene>
<dbReference type="InterPro" id="IPR036237">
    <property type="entry name" value="Xyl_isomerase-like_sf"/>
</dbReference>
<dbReference type="EMBL" id="FOQA01000009">
    <property type="protein sequence ID" value="SFI23258.1"/>
    <property type="molecule type" value="Genomic_DNA"/>
</dbReference>
<dbReference type="AlphaFoldDB" id="A0A1I3GIE8"/>
<sequence>MFDFITFEEKIFKTLSHEAFKEWMIASDIHGFEVSVHETLLPFALYQDFLKSFSAHRMIFHYHVPDFIPGNEFAIERWFEDDAIKKHYEAFFYQLLQLHESSSVDYRPIITFHGAAHRSDNALHAQEATRYFCDFALNLFEQFRMPFALAIETLHRSSKQWGSNRRDLVSLVYDFDTPRFGICWDMVHDARNEETPVLPDRFFLDKVLIGHLHGFGDFEDIKKDHLPLWSSELDLKEQVNCLKHDQPKVPVIHELLACRCDDYEQMLQKDLLYKQEYLCQQATKQVY</sequence>
<dbReference type="STRING" id="69895.SAMN05192551_10955"/>
<dbReference type="Proteomes" id="UP000199287">
    <property type="component" value="Unassembled WGS sequence"/>
</dbReference>
<organism evidence="1 2">
    <name type="scientific">Tindallia magadiensis</name>
    <dbReference type="NCBI Taxonomy" id="69895"/>
    <lineage>
        <taxon>Bacteria</taxon>
        <taxon>Bacillati</taxon>
        <taxon>Bacillota</taxon>
        <taxon>Clostridia</taxon>
        <taxon>Peptostreptococcales</taxon>
        <taxon>Tindalliaceae</taxon>
        <taxon>Tindallia</taxon>
    </lineage>
</organism>
<dbReference type="SUPFAM" id="SSF51658">
    <property type="entry name" value="Xylose isomerase-like"/>
    <property type="match status" value="1"/>
</dbReference>
<evidence type="ECO:0000313" key="1">
    <source>
        <dbReference type="EMBL" id="SFI23258.1"/>
    </source>
</evidence>
<reference evidence="2" key="1">
    <citation type="submission" date="2016-10" db="EMBL/GenBank/DDBJ databases">
        <authorList>
            <person name="Varghese N."/>
            <person name="Submissions S."/>
        </authorList>
    </citation>
    <scope>NUCLEOTIDE SEQUENCE [LARGE SCALE GENOMIC DNA]</scope>
    <source>
        <strain evidence="2">Z-7934</strain>
    </source>
</reference>
<dbReference type="Gene3D" id="3.20.20.150">
    <property type="entry name" value="Divalent-metal-dependent TIM barrel enzymes"/>
    <property type="match status" value="1"/>
</dbReference>
<dbReference type="OrthoDB" id="1705770at2"/>
<name>A0A1I3GIE8_9FIRM</name>